<dbReference type="GO" id="GO:0016491">
    <property type="term" value="F:oxidoreductase activity"/>
    <property type="evidence" value="ECO:0007669"/>
    <property type="project" value="UniProtKB-KW"/>
</dbReference>
<reference evidence="5 6" key="1">
    <citation type="submission" date="2020-05" db="EMBL/GenBank/DDBJ databases">
        <title>Identification and distribution of gene clusters putatively required for synthesis of sphingolipid metabolism inhibitors in phylogenetically diverse species of the filamentous fungus Fusarium.</title>
        <authorList>
            <person name="Kim H.-S."/>
            <person name="Busman M."/>
            <person name="Brown D.W."/>
            <person name="Divon H."/>
            <person name="Uhlig S."/>
            <person name="Proctor R.H."/>
        </authorList>
    </citation>
    <scope>NUCLEOTIDE SEQUENCE [LARGE SCALE GENOMIC DNA]</scope>
    <source>
        <strain evidence="5 6">NRRL 20693</strain>
    </source>
</reference>
<dbReference type="InterPro" id="IPR051609">
    <property type="entry name" value="NmrA/Isoflavone_reductase-like"/>
</dbReference>
<evidence type="ECO:0000256" key="1">
    <source>
        <dbReference type="ARBA" id="ARBA00005725"/>
    </source>
</evidence>
<keyword evidence="2" id="KW-0521">NADP</keyword>
<dbReference type="EMBL" id="JAAGWQ010000032">
    <property type="protein sequence ID" value="KAF5676547.1"/>
    <property type="molecule type" value="Genomic_DNA"/>
</dbReference>
<dbReference type="Pfam" id="PF05368">
    <property type="entry name" value="NmrA"/>
    <property type="match status" value="1"/>
</dbReference>
<accession>A0A8H5WV06</accession>
<dbReference type="SUPFAM" id="SSF51735">
    <property type="entry name" value="NAD(P)-binding Rossmann-fold domains"/>
    <property type="match status" value="1"/>
</dbReference>
<evidence type="ECO:0000256" key="2">
    <source>
        <dbReference type="ARBA" id="ARBA00022857"/>
    </source>
</evidence>
<sequence>MVKIAIAGATSELSREILDKLVNTGRHEITAFVRKEPSTFPELPGVEWIQTDYEDKSNLVKLLRGVHTVLCFFAVHLDPGSTTQKRLIDAAIEAGVKRYAPSEWATGVKLAESLDVMSWYSGKIEVAEYLKSINSDKVVLEYTRFQPGAFMDYLCHPHKTSKYITTTVLNIDFQKKHAFVVEGTLDDEIVYTSVEDIANVVTRAVDYEGEWPVIGGIRGDATTTRQLLKVGEDLRGKPFEIEWLKMEDIASGELKTNNYPRIDLPSIPQEQVEAFSKMATIGILTAFHRGVYAVSDEWNQLLPDYKFTNAKDLLKRAWSGSQ</sequence>
<keyword evidence="3" id="KW-0560">Oxidoreductase</keyword>
<dbReference type="Gene3D" id="3.40.50.720">
    <property type="entry name" value="NAD(P)-binding Rossmann-like Domain"/>
    <property type="match status" value="1"/>
</dbReference>
<evidence type="ECO:0000313" key="5">
    <source>
        <dbReference type="EMBL" id="KAF5676547.1"/>
    </source>
</evidence>
<keyword evidence="6" id="KW-1185">Reference proteome</keyword>
<feature type="domain" description="NmrA-like" evidence="4">
    <location>
        <begin position="3"/>
        <end position="245"/>
    </location>
</feature>
<organism evidence="5 6">
    <name type="scientific">Fusarium heterosporum</name>
    <dbReference type="NCBI Taxonomy" id="42747"/>
    <lineage>
        <taxon>Eukaryota</taxon>
        <taxon>Fungi</taxon>
        <taxon>Dikarya</taxon>
        <taxon>Ascomycota</taxon>
        <taxon>Pezizomycotina</taxon>
        <taxon>Sordariomycetes</taxon>
        <taxon>Hypocreomycetidae</taxon>
        <taxon>Hypocreales</taxon>
        <taxon>Nectriaceae</taxon>
        <taxon>Fusarium</taxon>
        <taxon>Fusarium heterosporum species complex</taxon>
    </lineage>
</organism>
<evidence type="ECO:0000259" key="4">
    <source>
        <dbReference type="Pfam" id="PF05368"/>
    </source>
</evidence>
<dbReference type="Gene3D" id="3.90.25.10">
    <property type="entry name" value="UDP-galactose 4-epimerase, domain 1"/>
    <property type="match status" value="1"/>
</dbReference>
<gene>
    <name evidence="5" type="ORF">FHETE_2043</name>
</gene>
<name>A0A8H5WV06_FUSHE</name>
<evidence type="ECO:0000313" key="6">
    <source>
        <dbReference type="Proteomes" id="UP000567885"/>
    </source>
</evidence>
<dbReference type="OrthoDB" id="10000533at2759"/>
<evidence type="ECO:0000256" key="3">
    <source>
        <dbReference type="ARBA" id="ARBA00023002"/>
    </source>
</evidence>
<dbReference type="InterPro" id="IPR036291">
    <property type="entry name" value="NAD(P)-bd_dom_sf"/>
</dbReference>
<dbReference type="PANTHER" id="PTHR47706">
    <property type="entry name" value="NMRA-LIKE FAMILY PROTEIN"/>
    <property type="match status" value="1"/>
</dbReference>
<dbReference type="InterPro" id="IPR008030">
    <property type="entry name" value="NmrA-like"/>
</dbReference>
<comment type="caution">
    <text evidence="5">The sequence shown here is derived from an EMBL/GenBank/DDBJ whole genome shotgun (WGS) entry which is preliminary data.</text>
</comment>
<dbReference type="PANTHER" id="PTHR47706:SF4">
    <property type="entry name" value="NMRA-LIKE DOMAIN-CONTAINING PROTEIN"/>
    <property type="match status" value="1"/>
</dbReference>
<dbReference type="Proteomes" id="UP000567885">
    <property type="component" value="Unassembled WGS sequence"/>
</dbReference>
<comment type="similarity">
    <text evidence="1">Belongs to the NmrA-type oxidoreductase family. Isoflavone reductase subfamily.</text>
</comment>
<protein>
    <submittedName>
        <fullName evidence="5">2-hydroxyisoflavone reductase</fullName>
    </submittedName>
</protein>
<proteinExistence type="inferred from homology"/>
<dbReference type="AlphaFoldDB" id="A0A8H5WV06"/>